<proteinExistence type="inferred from homology"/>
<dbReference type="NCBIfam" id="TIGR01881">
    <property type="entry name" value="cas_Cmr5"/>
    <property type="match status" value="1"/>
</dbReference>
<evidence type="ECO:0000256" key="4">
    <source>
        <dbReference type="ARBA" id="ARBA00023118"/>
    </source>
</evidence>
<dbReference type="SUPFAM" id="SSF158568">
    <property type="entry name" value="AF1862-like"/>
    <property type="match status" value="1"/>
</dbReference>
<dbReference type="InterPro" id="IPR010160">
    <property type="entry name" value="CRISPR-assoc_prot_Cmr5"/>
</dbReference>
<accession>A0ABZ2F3B4</accession>
<keyword evidence="7" id="KW-1185">Reference proteome</keyword>
<comment type="subcellular location">
    <subcellularLocation>
        <location evidence="1">Cytoplasm</location>
    </subcellularLocation>
</comment>
<keyword evidence="4" id="KW-0051">Antiviral defense</keyword>
<keyword evidence="3" id="KW-0963">Cytoplasm</keyword>
<dbReference type="EMBL" id="CP104311">
    <property type="protein sequence ID" value="WWF01260.1"/>
    <property type="molecule type" value="Genomic_DNA"/>
</dbReference>
<name>A0ABZ2F3B4_METCP</name>
<evidence type="ECO:0000256" key="3">
    <source>
        <dbReference type="ARBA" id="ARBA00022490"/>
    </source>
</evidence>
<dbReference type="InterPro" id="IPR023101">
    <property type="entry name" value="AF1862-like_dom_sf"/>
</dbReference>
<reference evidence="6 7" key="1">
    <citation type="submission" date="2022-09" db="EMBL/GenBank/DDBJ databases">
        <authorList>
            <person name="Giprobiosintez L."/>
        </authorList>
    </citation>
    <scope>NUCLEOTIDE SEQUENCE [LARGE SCALE GENOMIC DNA]</scope>
    <source>
        <strain evidence="7">VKPM-B-12549 (GBS-15)</strain>
    </source>
</reference>
<protein>
    <recommendedName>
        <fullName evidence="5">CRISPR type III-B/RAMP module-associated protein Cmr5</fullName>
    </recommendedName>
</protein>
<dbReference type="Proteomes" id="UP001359308">
    <property type="component" value="Chromosome"/>
</dbReference>
<dbReference type="RefSeq" id="WP_198321505.1">
    <property type="nucleotide sequence ID" value="NZ_CP104311.1"/>
</dbReference>
<comment type="similarity">
    <text evidence="2">Belongs to the CRISPR system Cmr5 family.</text>
</comment>
<evidence type="ECO:0000313" key="7">
    <source>
        <dbReference type="Proteomes" id="UP001359308"/>
    </source>
</evidence>
<evidence type="ECO:0000256" key="2">
    <source>
        <dbReference type="ARBA" id="ARBA00006161"/>
    </source>
</evidence>
<dbReference type="Gene3D" id="1.10.520.30">
    <property type="entry name" value="AF1862-like domain"/>
    <property type="match status" value="1"/>
</dbReference>
<gene>
    <name evidence="6" type="primary">cmr5</name>
    <name evidence="6" type="ORF">N4J17_12395</name>
</gene>
<evidence type="ECO:0000256" key="5">
    <source>
        <dbReference type="ARBA" id="ARBA00030001"/>
    </source>
</evidence>
<sequence length="144" mass="16353">MKTLSLSKDKPRQTLEQQRAQDAWDCAVKAKQQLGAEYDKYVDLAKSVPALIMNSGLMQVLAYLHEKSLDKKTGRPKPDDPHTHIGQHLRDALHTRFDDLPADFEGAMKKLMEAESLRFQAITAEAFAWLKWLRQMASARMGGE</sequence>
<evidence type="ECO:0000313" key="6">
    <source>
        <dbReference type="EMBL" id="WWF01260.1"/>
    </source>
</evidence>
<dbReference type="Pfam" id="PF09701">
    <property type="entry name" value="Cas_Cmr5"/>
    <property type="match status" value="1"/>
</dbReference>
<organism evidence="6 7">
    <name type="scientific">Methylococcus capsulatus</name>
    <dbReference type="NCBI Taxonomy" id="414"/>
    <lineage>
        <taxon>Bacteria</taxon>
        <taxon>Pseudomonadati</taxon>
        <taxon>Pseudomonadota</taxon>
        <taxon>Gammaproteobacteria</taxon>
        <taxon>Methylococcales</taxon>
        <taxon>Methylococcaceae</taxon>
        <taxon>Methylococcus</taxon>
    </lineage>
</organism>
<evidence type="ECO:0000256" key="1">
    <source>
        <dbReference type="ARBA" id="ARBA00004496"/>
    </source>
</evidence>